<dbReference type="PATRIC" id="fig|106634.4.peg.415"/>
<keyword evidence="1" id="KW-0963">Cytoplasm</keyword>
<organism evidence="8 9">
    <name type="scientific">Thioalkalivibrio versutus</name>
    <dbReference type="NCBI Taxonomy" id="106634"/>
    <lineage>
        <taxon>Bacteria</taxon>
        <taxon>Pseudomonadati</taxon>
        <taxon>Pseudomonadota</taxon>
        <taxon>Gammaproteobacteria</taxon>
        <taxon>Chromatiales</taxon>
        <taxon>Ectothiorhodospiraceae</taxon>
        <taxon>Thioalkalivibrio</taxon>
    </lineage>
</organism>
<dbReference type="InterPro" id="IPR001130">
    <property type="entry name" value="TatD-like"/>
</dbReference>
<keyword evidence="5" id="KW-0269">Exonuclease</keyword>
<evidence type="ECO:0000256" key="3">
    <source>
        <dbReference type="ARBA" id="ARBA00022723"/>
    </source>
</evidence>
<evidence type="ECO:0000256" key="2">
    <source>
        <dbReference type="ARBA" id="ARBA00022722"/>
    </source>
</evidence>
<dbReference type="Pfam" id="PF01026">
    <property type="entry name" value="TatD_DNase"/>
    <property type="match status" value="1"/>
</dbReference>
<dbReference type="KEGG" id="tvr:TVD_02045"/>
<dbReference type="CDD" id="cd01310">
    <property type="entry name" value="TatD_DNAse"/>
    <property type="match status" value="1"/>
</dbReference>
<dbReference type="FunFam" id="3.20.20.140:FF:000018">
    <property type="entry name" value="3'-5' ssDNA/RNA exonuclease TatD"/>
    <property type="match status" value="1"/>
</dbReference>
<reference evidence="8 9" key="1">
    <citation type="submission" date="2015-04" db="EMBL/GenBank/DDBJ databases">
        <title>Complete Sequence for the Genome of the Thioalkalivibrio versutus D301.</title>
        <authorList>
            <person name="Mu T."/>
            <person name="Zhou J."/>
            <person name="Xu X."/>
        </authorList>
    </citation>
    <scope>NUCLEOTIDE SEQUENCE [LARGE SCALE GENOMIC DNA]</scope>
    <source>
        <strain evidence="8 9">D301</strain>
    </source>
</reference>
<keyword evidence="9" id="KW-1185">Reference proteome</keyword>
<dbReference type="EMBL" id="CP011367">
    <property type="protein sequence ID" value="AKJ94228.1"/>
    <property type="molecule type" value="Genomic_DNA"/>
</dbReference>
<dbReference type="PANTHER" id="PTHR10060:SF15">
    <property type="entry name" value="DEOXYRIBONUCLEASE TATDN1"/>
    <property type="match status" value="1"/>
</dbReference>
<dbReference type="SUPFAM" id="SSF51556">
    <property type="entry name" value="Metallo-dependent hydrolases"/>
    <property type="match status" value="1"/>
</dbReference>
<feature type="binding site" evidence="7">
    <location>
        <position position="156"/>
    </location>
    <ligand>
        <name>a divalent metal cation</name>
        <dbReference type="ChEBI" id="CHEBI:60240"/>
        <label>2</label>
    </ligand>
</feature>
<dbReference type="STRING" id="106634.TVD_02045"/>
<dbReference type="Gene3D" id="3.20.20.140">
    <property type="entry name" value="Metal-dependent hydrolases"/>
    <property type="match status" value="1"/>
</dbReference>
<dbReference type="GO" id="GO:0004527">
    <property type="term" value="F:exonuclease activity"/>
    <property type="evidence" value="ECO:0007669"/>
    <property type="project" value="UniProtKB-KW"/>
</dbReference>
<dbReference type="PANTHER" id="PTHR10060">
    <property type="entry name" value="TATD FAMILY DEOXYRIBONUCLEASE"/>
    <property type="match status" value="1"/>
</dbReference>
<evidence type="ECO:0000256" key="5">
    <source>
        <dbReference type="ARBA" id="ARBA00022839"/>
    </source>
</evidence>
<keyword evidence="3 7" id="KW-0479">Metal-binding</keyword>
<dbReference type="AlphaFoldDB" id="A0A0G3FZ84"/>
<dbReference type="InterPro" id="IPR050891">
    <property type="entry name" value="TatD-type_Hydrolase"/>
</dbReference>
<dbReference type="RefSeq" id="WP_047250689.1">
    <property type="nucleotide sequence ID" value="NZ_CP011367.1"/>
</dbReference>
<name>A0A0G3FZ84_9GAMM</name>
<dbReference type="PIRSF" id="PIRSF005902">
    <property type="entry name" value="DNase_TatD"/>
    <property type="match status" value="1"/>
</dbReference>
<feature type="binding site" evidence="7">
    <location>
        <position position="95"/>
    </location>
    <ligand>
        <name>a divalent metal cation</name>
        <dbReference type="ChEBI" id="CHEBI:60240"/>
        <label>1</label>
    </ligand>
</feature>
<dbReference type="PROSITE" id="PS01091">
    <property type="entry name" value="TATD_3"/>
    <property type="match status" value="1"/>
</dbReference>
<proteinExistence type="predicted"/>
<evidence type="ECO:0000256" key="4">
    <source>
        <dbReference type="ARBA" id="ARBA00022801"/>
    </source>
</evidence>
<keyword evidence="2" id="KW-0540">Nuclease</keyword>
<feature type="binding site" evidence="7">
    <location>
        <position position="131"/>
    </location>
    <ligand>
        <name>a divalent metal cation</name>
        <dbReference type="ChEBI" id="CHEBI:60240"/>
        <label>2</label>
    </ligand>
</feature>
<evidence type="ECO:0000313" key="8">
    <source>
        <dbReference type="EMBL" id="AKJ94228.1"/>
    </source>
</evidence>
<dbReference type="InterPro" id="IPR018228">
    <property type="entry name" value="DNase_TatD-rel_CS"/>
</dbReference>
<keyword evidence="4" id="KW-0378">Hydrolase</keyword>
<sequence>MEWIDICFNLTHESFNKERDEVLERAREAGVSWMLITGADAHQSEKCLEIADRYPDCCRATLGVHPHLAKQWTDAIAARFSDLARADANVVAMGEMGLDYNRDHSPRPQQRSAFEAQLELAADLGLPVFLHERDAHHDFAQILRRWRDKVPAAVVHCFTGEADALAEYLDLDCHIGITGWVCDERRGHHLHPLVPRIPRGRLMIETDAPYLLPRSLPKGTGKKIGNGRRNEPAFLPHIGEYVAKLRDETPEDLAAHTTATARAFYNLPETAGV</sequence>
<evidence type="ECO:0000313" key="9">
    <source>
        <dbReference type="Proteomes" id="UP000064201"/>
    </source>
</evidence>
<dbReference type="Proteomes" id="UP000064201">
    <property type="component" value="Chromosome"/>
</dbReference>
<accession>A0A0G3FZ84</accession>
<evidence type="ECO:0000256" key="7">
    <source>
        <dbReference type="PIRSR" id="PIRSR005902-1"/>
    </source>
</evidence>
<keyword evidence="6" id="KW-0460">Magnesium</keyword>
<evidence type="ECO:0000256" key="6">
    <source>
        <dbReference type="ARBA" id="ARBA00022842"/>
    </source>
</evidence>
<feature type="binding site" evidence="7">
    <location>
        <position position="207"/>
    </location>
    <ligand>
        <name>a divalent metal cation</name>
        <dbReference type="ChEBI" id="CHEBI:60240"/>
        <label>1</label>
    </ligand>
</feature>
<protein>
    <submittedName>
        <fullName evidence="8">Preprotein translocase subunit TatD</fullName>
    </submittedName>
</protein>
<evidence type="ECO:0000256" key="1">
    <source>
        <dbReference type="ARBA" id="ARBA00022490"/>
    </source>
</evidence>
<dbReference type="GO" id="GO:0046872">
    <property type="term" value="F:metal ion binding"/>
    <property type="evidence" value="ECO:0007669"/>
    <property type="project" value="UniProtKB-KW"/>
</dbReference>
<gene>
    <name evidence="8" type="ORF">TVD_02045</name>
</gene>
<dbReference type="InterPro" id="IPR032466">
    <property type="entry name" value="Metal_Hydrolase"/>
</dbReference>
<dbReference type="OrthoDB" id="9810005at2"/>